<gene>
    <name evidence="1" type="ORF">RPERSI_LOCUS30188</name>
</gene>
<dbReference type="EMBL" id="CAJVQC010116780">
    <property type="protein sequence ID" value="CAG8837139.1"/>
    <property type="molecule type" value="Genomic_DNA"/>
</dbReference>
<comment type="caution">
    <text evidence="1">The sequence shown here is derived from an EMBL/GenBank/DDBJ whole genome shotgun (WGS) entry which is preliminary data.</text>
</comment>
<accession>A0ACA9SG98</accession>
<evidence type="ECO:0000313" key="2">
    <source>
        <dbReference type="Proteomes" id="UP000789920"/>
    </source>
</evidence>
<reference evidence="1" key="1">
    <citation type="submission" date="2021-06" db="EMBL/GenBank/DDBJ databases">
        <authorList>
            <person name="Kallberg Y."/>
            <person name="Tangrot J."/>
            <person name="Rosling A."/>
        </authorList>
    </citation>
    <scope>NUCLEOTIDE SEQUENCE</scope>
    <source>
        <strain evidence="1">MA461A</strain>
    </source>
</reference>
<proteinExistence type="predicted"/>
<sequence length="39" mass="4425">VKSLEQGKLRVEEGKPRNNNIREKQDPVEEKSGTNSSDQ</sequence>
<organism evidence="1 2">
    <name type="scientific">Racocetra persica</name>
    <dbReference type="NCBI Taxonomy" id="160502"/>
    <lineage>
        <taxon>Eukaryota</taxon>
        <taxon>Fungi</taxon>
        <taxon>Fungi incertae sedis</taxon>
        <taxon>Mucoromycota</taxon>
        <taxon>Glomeromycotina</taxon>
        <taxon>Glomeromycetes</taxon>
        <taxon>Diversisporales</taxon>
        <taxon>Gigasporaceae</taxon>
        <taxon>Racocetra</taxon>
    </lineage>
</organism>
<dbReference type="Proteomes" id="UP000789920">
    <property type="component" value="Unassembled WGS sequence"/>
</dbReference>
<feature type="non-terminal residue" evidence="1">
    <location>
        <position position="1"/>
    </location>
</feature>
<protein>
    <submittedName>
        <fullName evidence="1">12865_t:CDS:1</fullName>
    </submittedName>
</protein>
<keyword evidence="2" id="KW-1185">Reference proteome</keyword>
<evidence type="ECO:0000313" key="1">
    <source>
        <dbReference type="EMBL" id="CAG8837139.1"/>
    </source>
</evidence>
<name>A0ACA9SG98_9GLOM</name>